<dbReference type="InterPro" id="IPR052701">
    <property type="entry name" value="GAG_Ulvan_Degrading_Sulfatases"/>
</dbReference>
<evidence type="ECO:0000313" key="4">
    <source>
        <dbReference type="Proteomes" id="UP000292704"/>
    </source>
</evidence>
<sequence length="479" mass="53283">MPTGQREGRMSLPNVLLIVLDSVRAANTSLHGHYNETTPELEEFASTATVYTQARSPGIHSIASHVSLFTGYEVAEHRAVDHAATLEPGTTIWEELSETGYRTGLFTSNSVVAEASSLARSFDDVDGPSSSTYPFPGALSPDELSGETGKREFLRAVLGSDRPIRSLANGVSDQVRRIRGPTVDHDESRRHIDSFLEWTDEQTQPWAACLNLMDAHYPYLPAPRYDRWGGSRLRGLHEEISEPLLREFLGDRPWWQLGAFESLYDGCIRQADALVGELLGALRARDELSETLLVITSDHGEGFGEPCELGTPVRLIDHNFGINEQLTHVPLVVSHPGRDRSRMIDEPVSLAQFPAVVRAQLEDRQRTFERDDPVLTTTYRIQEPGDELPLEADDRAPYFGPWHAMYRAGDGVVRKDALHGEYDAQMIIPNARERSVVGRADRSRVEDTVSSLESVAVVSGQQQVSDSIEQRLTDLGYIQ</sequence>
<proteinExistence type="predicted"/>
<dbReference type="AlphaFoldDB" id="A0A482Y1G4"/>
<dbReference type="Gene3D" id="3.40.720.10">
    <property type="entry name" value="Alkaline Phosphatase, subunit A"/>
    <property type="match status" value="1"/>
</dbReference>
<comment type="caution">
    <text evidence="3">The sequence shown here is derived from an EMBL/GenBank/DDBJ whole genome shotgun (WGS) entry which is preliminary data.</text>
</comment>
<evidence type="ECO:0000313" key="3">
    <source>
        <dbReference type="EMBL" id="RZH68193.1"/>
    </source>
</evidence>
<dbReference type="SUPFAM" id="SSF53649">
    <property type="entry name" value="Alkaline phosphatase-like"/>
    <property type="match status" value="1"/>
</dbReference>
<dbReference type="PANTHER" id="PTHR43751">
    <property type="entry name" value="SULFATASE"/>
    <property type="match status" value="1"/>
</dbReference>
<dbReference type="Proteomes" id="UP000292704">
    <property type="component" value="Unassembled WGS sequence"/>
</dbReference>
<accession>A0A482Y1G4</accession>
<comment type="PTM">
    <text evidence="1">The conversion to 3-oxoalanine (also known as C-formylglycine, FGly), of a serine or cysteine residue in prokaryotes and of a cysteine residue in eukaryotes, is critical for catalytic activity.</text>
</comment>
<protein>
    <submittedName>
        <fullName evidence="3">Sulfatase</fullName>
    </submittedName>
</protein>
<feature type="modified residue" description="3-oxoalanine (Ser)" evidence="1">
    <location>
        <position position="61"/>
    </location>
</feature>
<evidence type="ECO:0000259" key="2">
    <source>
        <dbReference type="Pfam" id="PF00884"/>
    </source>
</evidence>
<dbReference type="InterPro" id="IPR000917">
    <property type="entry name" value="Sulfatase_N"/>
</dbReference>
<reference evidence="3 4" key="1">
    <citation type="submission" date="2019-02" db="EMBL/GenBank/DDBJ databases">
        <title>Genome analysis provides insights into bioremediation potentialities and Haloocin production by Natrinema altunense strain 4.1R isolated from Chott Douz in Tunisian desert.</title>
        <authorList>
            <person name="Najjari A."/>
            <person name="Youssef N."/>
            <person name="Ben Dhia O."/>
            <person name="Ferjani R."/>
            <person name="El Hidri D."/>
            <person name="Ouzari H.I."/>
            <person name="Cherif A."/>
        </authorList>
    </citation>
    <scope>NUCLEOTIDE SEQUENCE [LARGE SCALE GENOMIC DNA]</scope>
    <source>
        <strain evidence="3 4">4.1R</strain>
    </source>
</reference>
<dbReference type="EMBL" id="SHMR01000001">
    <property type="protein sequence ID" value="RZH68193.1"/>
    <property type="molecule type" value="Genomic_DNA"/>
</dbReference>
<dbReference type="InterPro" id="IPR017850">
    <property type="entry name" value="Alkaline_phosphatase_core_sf"/>
</dbReference>
<dbReference type="Pfam" id="PF00884">
    <property type="entry name" value="Sulfatase"/>
    <property type="match status" value="1"/>
</dbReference>
<feature type="domain" description="Sulfatase N-terminal" evidence="2">
    <location>
        <begin position="13"/>
        <end position="354"/>
    </location>
</feature>
<evidence type="ECO:0000256" key="1">
    <source>
        <dbReference type="PIRSR" id="PIRSR600917-52"/>
    </source>
</evidence>
<dbReference type="PANTHER" id="PTHR43751:SF3">
    <property type="entry name" value="SULFATASE N-TERMINAL DOMAIN-CONTAINING PROTEIN"/>
    <property type="match status" value="1"/>
</dbReference>
<name>A0A482Y1G4_9EURY</name>
<gene>
    <name evidence="3" type="ORF">ELS17_01610</name>
</gene>
<organism evidence="3 4">
    <name type="scientific">Natrinema altunense</name>
    <dbReference type="NCBI Taxonomy" id="222984"/>
    <lineage>
        <taxon>Archaea</taxon>
        <taxon>Methanobacteriati</taxon>
        <taxon>Methanobacteriota</taxon>
        <taxon>Stenosarchaea group</taxon>
        <taxon>Halobacteria</taxon>
        <taxon>Halobacteriales</taxon>
        <taxon>Natrialbaceae</taxon>
        <taxon>Natrinema</taxon>
    </lineage>
</organism>